<dbReference type="Gramene" id="KQL03831">
    <property type="protein sequence ID" value="KQL03831"/>
    <property type="gene ID" value="SETIT_005542mg"/>
</dbReference>
<reference evidence="2" key="1">
    <citation type="journal article" date="2012" name="Nat. Biotechnol.">
        <title>Reference genome sequence of the model plant Setaria.</title>
        <authorList>
            <person name="Bennetzen J.L."/>
            <person name="Schmutz J."/>
            <person name="Wang H."/>
            <person name="Percifield R."/>
            <person name="Hawkins J."/>
            <person name="Pontaroli A.C."/>
            <person name="Estep M."/>
            <person name="Feng L."/>
            <person name="Vaughn J.N."/>
            <person name="Grimwood J."/>
            <person name="Jenkins J."/>
            <person name="Barry K."/>
            <person name="Lindquist E."/>
            <person name="Hellsten U."/>
            <person name="Deshpande S."/>
            <person name="Wang X."/>
            <person name="Wu X."/>
            <person name="Mitros T."/>
            <person name="Triplett J."/>
            <person name="Yang X."/>
            <person name="Ye C.Y."/>
            <person name="Mauro-Herrera M."/>
            <person name="Wang L."/>
            <person name="Li P."/>
            <person name="Sharma M."/>
            <person name="Sharma R."/>
            <person name="Ronald P.C."/>
            <person name="Panaud O."/>
            <person name="Kellogg E.A."/>
            <person name="Brutnell T.P."/>
            <person name="Doust A.N."/>
            <person name="Tuskan G.A."/>
            <person name="Rokhsar D."/>
            <person name="Devos K.M."/>
        </authorList>
    </citation>
    <scope>NUCLEOTIDE SEQUENCE [LARGE SCALE GENOMIC DNA]</scope>
    <source>
        <strain evidence="2">cv. Yugu1</strain>
    </source>
</reference>
<name>K3XUD5_SETIT</name>
<proteinExistence type="predicted"/>
<dbReference type="EMBL" id="AGNK02002802">
    <property type="status" value="NOT_ANNOTATED_CDS"/>
    <property type="molecule type" value="Genomic_DNA"/>
</dbReference>
<evidence type="ECO:0000313" key="2">
    <source>
        <dbReference type="Proteomes" id="UP000004995"/>
    </source>
</evidence>
<evidence type="ECO:0000313" key="1">
    <source>
        <dbReference type="EnsemblPlants" id="KQL03831"/>
    </source>
</evidence>
<sequence length="41" mass="4757">MDFLDLTKLNNSKRTCSSDKPAIDAPCLPFRGCFLLFMWYP</sequence>
<dbReference type="AlphaFoldDB" id="K3XUD5"/>
<protein>
    <submittedName>
        <fullName evidence="1">Uncharacterized protein</fullName>
    </submittedName>
</protein>
<dbReference type="Proteomes" id="UP000004995">
    <property type="component" value="Unassembled WGS sequence"/>
</dbReference>
<reference evidence="1" key="2">
    <citation type="submission" date="2018-08" db="UniProtKB">
        <authorList>
            <consortium name="EnsemblPlants"/>
        </authorList>
    </citation>
    <scope>IDENTIFICATION</scope>
    <source>
        <strain evidence="1">Yugu1</strain>
    </source>
</reference>
<accession>K3XUD5</accession>
<organism evidence="1 2">
    <name type="scientific">Setaria italica</name>
    <name type="common">Foxtail millet</name>
    <name type="synonym">Panicum italicum</name>
    <dbReference type="NCBI Taxonomy" id="4555"/>
    <lineage>
        <taxon>Eukaryota</taxon>
        <taxon>Viridiplantae</taxon>
        <taxon>Streptophyta</taxon>
        <taxon>Embryophyta</taxon>
        <taxon>Tracheophyta</taxon>
        <taxon>Spermatophyta</taxon>
        <taxon>Magnoliopsida</taxon>
        <taxon>Liliopsida</taxon>
        <taxon>Poales</taxon>
        <taxon>Poaceae</taxon>
        <taxon>PACMAD clade</taxon>
        <taxon>Panicoideae</taxon>
        <taxon>Panicodae</taxon>
        <taxon>Paniceae</taxon>
        <taxon>Cenchrinae</taxon>
        <taxon>Setaria</taxon>
    </lineage>
</organism>
<keyword evidence="2" id="KW-1185">Reference proteome</keyword>
<dbReference type="InParanoid" id="K3XUD5"/>
<dbReference type="EnsemblPlants" id="KQL03831">
    <property type="protein sequence ID" value="KQL03831"/>
    <property type="gene ID" value="SETIT_005542mg"/>
</dbReference>
<dbReference type="HOGENOM" id="CLU_3280468_0_0_1"/>